<evidence type="ECO:0000313" key="10">
    <source>
        <dbReference type="EMBL" id="CAH0405227.1"/>
    </source>
</evidence>
<keyword evidence="4" id="KW-0551">Lipid droplet</keyword>
<evidence type="ECO:0000256" key="8">
    <source>
        <dbReference type="ARBA" id="ARBA00049527"/>
    </source>
</evidence>
<evidence type="ECO:0000256" key="7">
    <source>
        <dbReference type="ARBA" id="ARBA00039150"/>
    </source>
</evidence>
<comment type="subcellular location">
    <subcellularLocation>
        <location evidence="1">Lipid droplet</location>
    </subcellularLocation>
</comment>
<keyword evidence="11" id="KW-1185">Reference proteome</keyword>
<dbReference type="EMBL" id="OU963897">
    <property type="protein sequence ID" value="CAH0405227.1"/>
    <property type="molecule type" value="Genomic_DNA"/>
</dbReference>
<dbReference type="Pfam" id="PF10230">
    <property type="entry name" value="LIDHydrolase"/>
    <property type="match status" value="1"/>
</dbReference>
<keyword evidence="9" id="KW-0812">Transmembrane</keyword>
<dbReference type="PANTHER" id="PTHR13390">
    <property type="entry name" value="LIPASE"/>
    <property type="match status" value="1"/>
</dbReference>
<dbReference type="SUPFAM" id="SSF53474">
    <property type="entry name" value="alpha/beta-Hydrolases"/>
    <property type="match status" value="1"/>
</dbReference>
<dbReference type="Gene3D" id="3.40.50.1820">
    <property type="entry name" value="alpha/beta hydrolase"/>
    <property type="match status" value="1"/>
</dbReference>
<evidence type="ECO:0000256" key="3">
    <source>
        <dbReference type="ARBA" id="ARBA00019242"/>
    </source>
</evidence>
<comment type="catalytic activity">
    <reaction evidence="8">
        <text>a cholesterol ester + H2O = cholesterol + a fatty acid + H(+)</text>
        <dbReference type="Rhea" id="RHEA:36403"/>
        <dbReference type="ChEBI" id="CHEBI:15377"/>
        <dbReference type="ChEBI" id="CHEBI:15378"/>
        <dbReference type="ChEBI" id="CHEBI:16113"/>
        <dbReference type="ChEBI" id="CHEBI:17002"/>
        <dbReference type="ChEBI" id="CHEBI:28868"/>
        <dbReference type="EC" id="3.1.1.13"/>
    </reaction>
    <physiologicalReaction direction="left-to-right" evidence="8">
        <dbReference type="Rhea" id="RHEA:36404"/>
    </physiologicalReaction>
</comment>
<evidence type="ECO:0000256" key="5">
    <source>
        <dbReference type="ARBA" id="ARBA00022801"/>
    </source>
</evidence>
<dbReference type="InterPro" id="IPR029058">
    <property type="entry name" value="AB_hydrolase_fold"/>
</dbReference>
<accession>A0ABN8BF47</accession>
<organism evidence="10 11">
    <name type="scientific">Chilo suppressalis</name>
    <name type="common">Asiatic rice borer moth</name>
    <dbReference type="NCBI Taxonomy" id="168631"/>
    <lineage>
        <taxon>Eukaryota</taxon>
        <taxon>Metazoa</taxon>
        <taxon>Ecdysozoa</taxon>
        <taxon>Arthropoda</taxon>
        <taxon>Hexapoda</taxon>
        <taxon>Insecta</taxon>
        <taxon>Pterygota</taxon>
        <taxon>Neoptera</taxon>
        <taxon>Endopterygota</taxon>
        <taxon>Lepidoptera</taxon>
        <taxon>Glossata</taxon>
        <taxon>Ditrysia</taxon>
        <taxon>Pyraloidea</taxon>
        <taxon>Crambidae</taxon>
        <taxon>Crambinae</taxon>
        <taxon>Chilo</taxon>
    </lineage>
</organism>
<dbReference type="Proteomes" id="UP001153292">
    <property type="component" value="Chromosome 4"/>
</dbReference>
<evidence type="ECO:0000256" key="9">
    <source>
        <dbReference type="SAM" id="Phobius"/>
    </source>
</evidence>
<proteinExistence type="inferred from homology"/>
<evidence type="ECO:0000256" key="2">
    <source>
        <dbReference type="ARBA" id="ARBA00008300"/>
    </source>
</evidence>
<dbReference type="InterPro" id="IPR019363">
    <property type="entry name" value="LDAH"/>
</dbReference>
<sequence length="303" mass="34743">MELYRTINNVSCRLVNWGNPFSSDGCDVILCITGNPGIIDFYYEFCSALHQSTELPLCLIGQAGHEIIPNETHIELKGNEHLFDLQGQIEHKLYLINHFIDKRSKLHLVGHSIGAWLILECIQKHPSIKDRIVSINLLFPTIQQMAVTKNGRYVNNVLRKLKSLIIAFLVVLNMLPSSILHFFASIYLKLNDLPFQYAERVLKYINPNIIRKVLFLAFCEMDQVTKLNTQAISKIENLVNIIYGENDGWVPLNYIEEWKLLLPTVNMTKVPIAHEFVLKSSEKVAEMVSNYIKTKSQVNLFST</sequence>
<evidence type="ECO:0000313" key="11">
    <source>
        <dbReference type="Proteomes" id="UP001153292"/>
    </source>
</evidence>
<dbReference type="PANTHER" id="PTHR13390:SF0">
    <property type="entry name" value="LIPID DROPLET-ASSOCIATED HYDROLASE"/>
    <property type="match status" value="1"/>
</dbReference>
<evidence type="ECO:0000256" key="6">
    <source>
        <dbReference type="ARBA" id="ARBA00031924"/>
    </source>
</evidence>
<keyword evidence="5" id="KW-0378">Hydrolase</keyword>
<comment type="similarity">
    <text evidence="2">Belongs to the AB hydrolase superfamily. LDAH family.</text>
</comment>
<evidence type="ECO:0000256" key="1">
    <source>
        <dbReference type="ARBA" id="ARBA00004502"/>
    </source>
</evidence>
<dbReference type="EC" id="3.1.1.13" evidence="7"/>
<keyword evidence="9" id="KW-1133">Transmembrane helix</keyword>
<reference evidence="10" key="1">
    <citation type="submission" date="2021-12" db="EMBL/GenBank/DDBJ databases">
        <authorList>
            <person name="King R."/>
        </authorList>
    </citation>
    <scope>NUCLEOTIDE SEQUENCE</scope>
</reference>
<gene>
    <name evidence="10" type="ORF">CHILSU_LOCUS8585</name>
</gene>
<feature type="transmembrane region" description="Helical" evidence="9">
    <location>
        <begin position="164"/>
        <end position="188"/>
    </location>
</feature>
<keyword evidence="9" id="KW-0472">Membrane</keyword>
<name>A0ABN8BF47_CHISP</name>
<protein>
    <recommendedName>
        <fullName evidence="3">Lipid droplet-associated hydrolase</fullName>
        <ecNumber evidence="7">3.1.1.13</ecNumber>
    </recommendedName>
    <alternativeName>
        <fullName evidence="6">Lipid droplet-associated serine hydrolase</fullName>
    </alternativeName>
</protein>
<evidence type="ECO:0000256" key="4">
    <source>
        <dbReference type="ARBA" id="ARBA00022677"/>
    </source>
</evidence>